<dbReference type="AlphaFoldDB" id="A0AAD5IK27"/>
<sequence>MGLKEELANLQSQESEFMTRLMRSIEDLRNIKAKMTTDNNMLADKIMNLVHQVQVANAEEPDMKDGKDICRRYYIIP</sequence>
<gene>
    <name evidence="1" type="ORF">LWI28_023235</name>
</gene>
<comment type="caution">
    <text evidence="1">The sequence shown here is derived from an EMBL/GenBank/DDBJ whole genome shotgun (WGS) entry which is preliminary data.</text>
</comment>
<accession>A0AAD5IK27</accession>
<proteinExistence type="predicted"/>
<keyword evidence="2" id="KW-1185">Reference proteome</keyword>
<dbReference type="EMBL" id="JAJSOW010000106">
    <property type="protein sequence ID" value="KAI9162044.1"/>
    <property type="molecule type" value="Genomic_DNA"/>
</dbReference>
<protein>
    <submittedName>
        <fullName evidence="1">Uncharacterized protein</fullName>
    </submittedName>
</protein>
<dbReference type="Proteomes" id="UP001064489">
    <property type="component" value="Chromosome 2"/>
</dbReference>
<organism evidence="1 2">
    <name type="scientific">Acer negundo</name>
    <name type="common">Box elder</name>
    <dbReference type="NCBI Taxonomy" id="4023"/>
    <lineage>
        <taxon>Eukaryota</taxon>
        <taxon>Viridiplantae</taxon>
        <taxon>Streptophyta</taxon>
        <taxon>Embryophyta</taxon>
        <taxon>Tracheophyta</taxon>
        <taxon>Spermatophyta</taxon>
        <taxon>Magnoliopsida</taxon>
        <taxon>eudicotyledons</taxon>
        <taxon>Gunneridae</taxon>
        <taxon>Pentapetalae</taxon>
        <taxon>rosids</taxon>
        <taxon>malvids</taxon>
        <taxon>Sapindales</taxon>
        <taxon>Sapindaceae</taxon>
        <taxon>Hippocastanoideae</taxon>
        <taxon>Acereae</taxon>
        <taxon>Acer</taxon>
    </lineage>
</organism>
<evidence type="ECO:0000313" key="1">
    <source>
        <dbReference type="EMBL" id="KAI9162044.1"/>
    </source>
</evidence>
<name>A0AAD5IK27_ACENE</name>
<evidence type="ECO:0000313" key="2">
    <source>
        <dbReference type="Proteomes" id="UP001064489"/>
    </source>
</evidence>
<reference evidence="1" key="2">
    <citation type="submission" date="2023-02" db="EMBL/GenBank/DDBJ databases">
        <authorList>
            <person name="Swenson N.G."/>
            <person name="Wegrzyn J.L."/>
            <person name="Mcevoy S.L."/>
        </authorList>
    </citation>
    <scope>NUCLEOTIDE SEQUENCE</scope>
    <source>
        <strain evidence="1">91603</strain>
        <tissue evidence="1">Leaf</tissue>
    </source>
</reference>
<reference evidence="1" key="1">
    <citation type="journal article" date="2022" name="Plant J.">
        <title>Strategies of tolerance reflected in two North American maple genomes.</title>
        <authorList>
            <person name="McEvoy S.L."/>
            <person name="Sezen U.U."/>
            <person name="Trouern-Trend A."/>
            <person name="McMahon S.M."/>
            <person name="Schaberg P.G."/>
            <person name="Yang J."/>
            <person name="Wegrzyn J.L."/>
            <person name="Swenson N.G."/>
        </authorList>
    </citation>
    <scope>NUCLEOTIDE SEQUENCE</scope>
    <source>
        <strain evidence="1">91603</strain>
    </source>
</reference>